<accession>A0A915LBL7</accession>
<dbReference type="InterPro" id="IPR011992">
    <property type="entry name" value="EF-hand-dom_pair"/>
</dbReference>
<keyword evidence="5" id="KW-1185">Reference proteome</keyword>
<dbReference type="Gene3D" id="1.10.238.10">
    <property type="entry name" value="EF-hand"/>
    <property type="match status" value="2"/>
</dbReference>
<evidence type="ECO:0000313" key="6">
    <source>
        <dbReference type="WBParaSite" id="scaffold1014_cov249.g2226"/>
    </source>
</evidence>
<sequence length="184" mass="21609">MHLEDQMEIGDKKMTQDQERYHYFTMADSNRDGFIDGVEVFKAIHHDHENGEHPASQSDNEIEQKVDGVLEAFDLDAALTKFGEKSEVYDESHLKLHVEEEIGENKKMNEEDERFHYFDIHDLNKDSHIDGIELWKAVHHNHKDELEEIRPEDEIEKLVDEAFKEIDLDGDGLISYPEYLKKLS</sequence>
<organism evidence="5 6">
    <name type="scientific">Meloidogyne javanica</name>
    <name type="common">Root-knot nematode worm</name>
    <dbReference type="NCBI Taxonomy" id="6303"/>
    <lineage>
        <taxon>Eukaryota</taxon>
        <taxon>Metazoa</taxon>
        <taxon>Ecdysozoa</taxon>
        <taxon>Nematoda</taxon>
        <taxon>Chromadorea</taxon>
        <taxon>Rhabditida</taxon>
        <taxon>Tylenchina</taxon>
        <taxon>Tylenchomorpha</taxon>
        <taxon>Tylenchoidea</taxon>
        <taxon>Meloidogynidae</taxon>
        <taxon>Meloidogyninae</taxon>
        <taxon>Meloidogyne</taxon>
        <taxon>Meloidogyne incognita group</taxon>
    </lineage>
</organism>
<dbReference type="PANTHER" id="PTHR23104:SF12">
    <property type="entry name" value="EF-HAND DOMAIN-CONTAINING PROTEIN"/>
    <property type="match status" value="1"/>
</dbReference>
<dbReference type="SUPFAM" id="SSF47473">
    <property type="entry name" value="EF-hand"/>
    <property type="match status" value="1"/>
</dbReference>
<dbReference type="InterPro" id="IPR002048">
    <property type="entry name" value="EF_hand_dom"/>
</dbReference>
<dbReference type="Pfam" id="PF13499">
    <property type="entry name" value="EF-hand_7"/>
    <property type="match status" value="1"/>
</dbReference>
<dbReference type="InterPro" id="IPR052110">
    <property type="entry name" value="MCFD2-like"/>
</dbReference>
<protein>
    <submittedName>
        <fullName evidence="6">EF-hand domain-containing protein</fullName>
    </submittedName>
</protein>
<evidence type="ECO:0000313" key="5">
    <source>
        <dbReference type="Proteomes" id="UP000887561"/>
    </source>
</evidence>
<dbReference type="Pfam" id="PF13202">
    <property type="entry name" value="EF-hand_5"/>
    <property type="match status" value="1"/>
</dbReference>
<name>A0A915LBL7_MELJA</name>
<dbReference type="PANTHER" id="PTHR23104">
    <property type="entry name" value="MULTIPLE COAGULATION FACTOR DEFICIENCY PROTEIN 2 NEURAL STEM CELL DERIVED NEURONAL SURVIVAL PROTEIN"/>
    <property type="match status" value="1"/>
</dbReference>
<dbReference type="Proteomes" id="UP000887561">
    <property type="component" value="Unplaced"/>
</dbReference>
<keyword evidence="1" id="KW-0732">Signal</keyword>
<evidence type="ECO:0000259" key="4">
    <source>
        <dbReference type="PROSITE" id="PS50222"/>
    </source>
</evidence>
<dbReference type="WBParaSite" id="scaffold1014_cov249.g2226">
    <property type="protein sequence ID" value="scaffold1014_cov249.g2226"/>
    <property type="gene ID" value="scaffold1014_cov249.g2226"/>
</dbReference>
<reference evidence="6" key="1">
    <citation type="submission" date="2022-11" db="UniProtKB">
        <authorList>
            <consortium name="WormBaseParasite"/>
        </authorList>
    </citation>
    <scope>IDENTIFICATION</scope>
</reference>
<keyword evidence="3" id="KW-0106">Calcium</keyword>
<feature type="domain" description="EF-hand" evidence="4">
    <location>
        <begin position="154"/>
        <end position="184"/>
    </location>
</feature>
<evidence type="ECO:0000256" key="2">
    <source>
        <dbReference type="ARBA" id="ARBA00022737"/>
    </source>
</evidence>
<dbReference type="PROSITE" id="PS50222">
    <property type="entry name" value="EF_HAND_2"/>
    <property type="match status" value="2"/>
</dbReference>
<proteinExistence type="predicted"/>
<keyword evidence="2" id="KW-0677">Repeat</keyword>
<evidence type="ECO:0000256" key="1">
    <source>
        <dbReference type="ARBA" id="ARBA00022729"/>
    </source>
</evidence>
<dbReference type="InterPro" id="IPR018247">
    <property type="entry name" value="EF_Hand_1_Ca_BS"/>
</dbReference>
<evidence type="ECO:0000256" key="3">
    <source>
        <dbReference type="ARBA" id="ARBA00022837"/>
    </source>
</evidence>
<dbReference type="GO" id="GO:0005509">
    <property type="term" value="F:calcium ion binding"/>
    <property type="evidence" value="ECO:0007669"/>
    <property type="project" value="InterPro"/>
</dbReference>
<dbReference type="AlphaFoldDB" id="A0A915LBL7"/>
<feature type="domain" description="EF-hand" evidence="4">
    <location>
        <begin position="15"/>
        <end position="50"/>
    </location>
</feature>
<dbReference type="PROSITE" id="PS00018">
    <property type="entry name" value="EF_HAND_1"/>
    <property type="match status" value="2"/>
</dbReference>